<dbReference type="PROSITE" id="PS51934">
    <property type="entry name" value="LRAT"/>
    <property type="match status" value="1"/>
</dbReference>
<dbReference type="Pfam" id="PF04970">
    <property type="entry name" value="LRAT"/>
    <property type="match status" value="1"/>
</dbReference>
<dbReference type="EMBL" id="JBBPBN010000078">
    <property type="protein sequence ID" value="KAK8984102.1"/>
    <property type="molecule type" value="Genomic_DNA"/>
</dbReference>
<keyword evidence="1" id="KW-0472">Membrane</keyword>
<evidence type="ECO:0000256" key="1">
    <source>
        <dbReference type="SAM" id="Phobius"/>
    </source>
</evidence>
<dbReference type="PANTHER" id="PTHR46137:SF1">
    <property type="entry name" value="LRAT DOMAIN-CONTAINING PROTEIN"/>
    <property type="match status" value="1"/>
</dbReference>
<dbReference type="PANTHER" id="PTHR46137">
    <property type="entry name" value="OS05G0310600 PROTEIN"/>
    <property type="match status" value="1"/>
</dbReference>
<keyword evidence="4" id="KW-1185">Reference proteome</keyword>
<accession>A0ABR2P6Q0</accession>
<evidence type="ECO:0000313" key="3">
    <source>
        <dbReference type="EMBL" id="KAK8984102.1"/>
    </source>
</evidence>
<evidence type="ECO:0000313" key="4">
    <source>
        <dbReference type="Proteomes" id="UP001396334"/>
    </source>
</evidence>
<feature type="domain" description="LRAT" evidence="2">
    <location>
        <begin position="16"/>
        <end position="150"/>
    </location>
</feature>
<evidence type="ECO:0000259" key="2">
    <source>
        <dbReference type="PROSITE" id="PS51934"/>
    </source>
</evidence>
<dbReference type="InterPro" id="IPR007053">
    <property type="entry name" value="LRAT_dom"/>
</dbReference>
<dbReference type="Proteomes" id="UP001396334">
    <property type="component" value="Unassembled WGS sequence"/>
</dbReference>
<protein>
    <recommendedName>
        <fullName evidence="2">LRAT domain-containing protein</fullName>
    </recommendedName>
</protein>
<name>A0ABR2P6Q0_9ROSI</name>
<dbReference type="Gene3D" id="3.90.1720.10">
    <property type="entry name" value="endopeptidase domain like (from Nostoc punctiforme)"/>
    <property type="match status" value="1"/>
</dbReference>
<feature type="transmembrane region" description="Helical" evidence="1">
    <location>
        <begin position="158"/>
        <end position="179"/>
    </location>
</feature>
<reference evidence="3 4" key="1">
    <citation type="journal article" date="2024" name="G3 (Bethesda)">
        <title>Genome assembly of Hibiscus sabdariffa L. provides insights into metabolisms of medicinal natural products.</title>
        <authorList>
            <person name="Kim T."/>
        </authorList>
    </citation>
    <scope>NUCLEOTIDE SEQUENCE [LARGE SCALE GENOMIC DNA]</scope>
    <source>
        <strain evidence="3">TK-2024</strain>
        <tissue evidence="3">Old leaves</tissue>
    </source>
</reference>
<gene>
    <name evidence="3" type="ORF">V6N11_029430</name>
</gene>
<proteinExistence type="predicted"/>
<keyword evidence="1" id="KW-1133">Transmembrane helix</keyword>
<sequence>MGRNCDCLPELGDHIFCRRKGGLYYHHGIYVGDNMVIHLAGKAKKLQPPNPCQECRNKGVINGEMAKTCLDCFLRGEHFFVYEYGVSYFKHKTREMGTCTFLTARRPPHEVVGTAVDLLDHDGFGGYNVFANNCEDFAMYCKTGFSGSHQVLGRIKRLGFLFPVGLVAAIPIALGYSIAKVITDVRRSHSPS</sequence>
<keyword evidence="1" id="KW-0812">Transmembrane</keyword>
<comment type="caution">
    <text evidence="3">The sequence shown here is derived from an EMBL/GenBank/DDBJ whole genome shotgun (WGS) entry which is preliminary data.</text>
</comment>
<organism evidence="3 4">
    <name type="scientific">Hibiscus sabdariffa</name>
    <name type="common">roselle</name>
    <dbReference type="NCBI Taxonomy" id="183260"/>
    <lineage>
        <taxon>Eukaryota</taxon>
        <taxon>Viridiplantae</taxon>
        <taxon>Streptophyta</taxon>
        <taxon>Embryophyta</taxon>
        <taxon>Tracheophyta</taxon>
        <taxon>Spermatophyta</taxon>
        <taxon>Magnoliopsida</taxon>
        <taxon>eudicotyledons</taxon>
        <taxon>Gunneridae</taxon>
        <taxon>Pentapetalae</taxon>
        <taxon>rosids</taxon>
        <taxon>malvids</taxon>
        <taxon>Malvales</taxon>
        <taxon>Malvaceae</taxon>
        <taxon>Malvoideae</taxon>
        <taxon>Hibiscus</taxon>
    </lineage>
</organism>